<keyword evidence="2" id="KW-0805">Transcription regulation</keyword>
<sequence>MKIGPFIERLKTTKDTVRHYEHLGLLAPTWDGRFKDYTEKEINDFEAIKEMQALGLALTDIQTLFQVKRNQGCGSAELLTSVQHSLQVILGTLDQKEQEIHKQREATLTLIKALEEISSNI</sequence>
<organism evidence="6 7">
    <name type="scientific">Pullulanibacillus pueri</name>
    <dbReference type="NCBI Taxonomy" id="1437324"/>
    <lineage>
        <taxon>Bacteria</taxon>
        <taxon>Bacillati</taxon>
        <taxon>Bacillota</taxon>
        <taxon>Bacilli</taxon>
        <taxon>Bacillales</taxon>
        <taxon>Sporolactobacillaceae</taxon>
        <taxon>Pullulanibacillus</taxon>
    </lineage>
</organism>
<dbReference type="Pfam" id="PF13411">
    <property type="entry name" value="MerR_1"/>
    <property type="match status" value="1"/>
</dbReference>
<gene>
    <name evidence="6" type="ORF">GCM10007096_31410</name>
</gene>
<dbReference type="Gene3D" id="1.10.1660.10">
    <property type="match status" value="1"/>
</dbReference>
<dbReference type="AlphaFoldDB" id="A0A8J3EN60"/>
<dbReference type="GO" id="GO:0003700">
    <property type="term" value="F:DNA-binding transcription factor activity"/>
    <property type="evidence" value="ECO:0007669"/>
    <property type="project" value="InterPro"/>
</dbReference>
<comment type="caution">
    <text evidence="6">The sequence shown here is derived from an EMBL/GenBank/DDBJ whole genome shotgun (WGS) entry which is preliminary data.</text>
</comment>
<dbReference type="Proteomes" id="UP000656813">
    <property type="component" value="Unassembled WGS sequence"/>
</dbReference>
<evidence type="ECO:0000313" key="6">
    <source>
        <dbReference type="EMBL" id="GGH85612.1"/>
    </source>
</evidence>
<dbReference type="PANTHER" id="PTHR30204:SF69">
    <property type="entry name" value="MERR-FAMILY TRANSCRIPTIONAL REGULATOR"/>
    <property type="match status" value="1"/>
</dbReference>
<dbReference type="SUPFAM" id="SSF46955">
    <property type="entry name" value="Putative DNA-binding domain"/>
    <property type="match status" value="1"/>
</dbReference>
<dbReference type="EMBL" id="BMFV01000027">
    <property type="protein sequence ID" value="GGH85612.1"/>
    <property type="molecule type" value="Genomic_DNA"/>
</dbReference>
<keyword evidence="3" id="KW-0238">DNA-binding</keyword>
<feature type="domain" description="HTH merR-type" evidence="5">
    <location>
        <begin position="1"/>
        <end position="67"/>
    </location>
</feature>
<protein>
    <recommendedName>
        <fullName evidence="5">HTH merR-type domain-containing protein</fullName>
    </recommendedName>
</protein>
<dbReference type="SMART" id="SM00422">
    <property type="entry name" value="HTH_MERR"/>
    <property type="match status" value="1"/>
</dbReference>
<reference evidence="6" key="2">
    <citation type="submission" date="2020-09" db="EMBL/GenBank/DDBJ databases">
        <authorList>
            <person name="Sun Q."/>
            <person name="Zhou Y."/>
        </authorList>
    </citation>
    <scope>NUCLEOTIDE SEQUENCE</scope>
    <source>
        <strain evidence="6">CGMCC 1.12777</strain>
    </source>
</reference>
<dbReference type="InterPro" id="IPR009061">
    <property type="entry name" value="DNA-bd_dom_put_sf"/>
</dbReference>
<dbReference type="InterPro" id="IPR047057">
    <property type="entry name" value="MerR_fam"/>
</dbReference>
<evidence type="ECO:0000256" key="2">
    <source>
        <dbReference type="ARBA" id="ARBA00023015"/>
    </source>
</evidence>
<evidence type="ECO:0000256" key="1">
    <source>
        <dbReference type="ARBA" id="ARBA00022491"/>
    </source>
</evidence>
<keyword evidence="4" id="KW-0804">Transcription</keyword>
<keyword evidence="7" id="KW-1185">Reference proteome</keyword>
<dbReference type="InterPro" id="IPR000551">
    <property type="entry name" value="MerR-type_HTH_dom"/>
</dbReference>
<dbReference type="PROSITE" id="PS50937">
    <property type="entry name" value="HTH_MERR_2"/>
    <property type="match status" value="1"/>
</dbReference>
<proteinExistence type="predicted"/>
<dbReference type="RefSeq" id="WP_188498336.1">
    <property type="nucleotide sequence ID" value="NZ_BMFV01000027.1"/>
</dbReference>
<name>A0A8J3EN60_9BACL</name>
<evidence type="ECO:0000313" key="7">
    <source>
        <dbReference type="Proteomes" id="UP000656813"/>
    </source>
</evidence>
<dbReference type="CDD" id="cd00592">
    <property type="entry name" value="HTH_MerR-like"/>
    <property type="match status" value="1"/>
</dbReference>
<dbReference type="PANTHER" id="PTHR30204">
    <property type="entry name" value="REDOX-CYCLING DRUG-SENSING TRANSCRIPTIONAL ACTIVATOR SOXR"/>
    <property type="match status" value="1"/>
</dbReference>
<reference evidence="6" key="1">
    <citation type="journal article" date="2014" name="Int. J. Syst. Evol. Microbiol.">
        <title>Complete genome sequence of Corynebacterium casei LMG S-19264T (=DSM 44701T), isolated from a smear-ripened cheese.</title>
        <authorList>
            <consortium name="US DOE Joint Genome Institute (JGI-PGF)"/>
            <person name="Walter F."/>
            <person name="Albersmeier A."/>
            <person name="Kalinowski J."/>
            <person name="Ruckert C."/>
        </authorList>
    </citation>
    <scope>NUCLEOTIDE SEQUENCE</scope>
    <source>
        <strain evidence="6">CGMCC 1.12777</strain>
    </source>
</reference>
<evidence type="ECO:0000256" key="4">
    <source>
        <dbReference type="ARBA" id="ARBA00023163"/>
    </source>
</evidence>
<evidence type="ECO:0000259" key="5">
    <source>
        <dbReference type="PROSITE" id="PS50937"/>
    </source>
</evidence>
<keyword evidence="1" id="KW-0678">Repressor</keyword>
<accession>A0A8J3EN60</accession>
<dbReference type="GO" id="GO:0003677">
    <property type="term" value="F:DNA binding"/>
    <property type="evidence" value="ECO:0007669"/>
    <property type="project" value="UniProtKB-KW"/>
</dbReference>
<evidence type="ECO:0000256" key="3">
    <source>
        <dbReference type="ARBA" id="ARBA00023125"/>
    </source>
</evidence>